<evidence type="ECO:0000313" key="4">
    <source>
        <dbReference type="EMBL" id="MBA2225573.1"/>
    </source>
</evidence>
<feature type="transmembrane region" description="Helical" evidence="3">
    <location>
        <begin position="993"/>
        <end position="1012"/>
    </location>
</feature>
<keyword evidence="5" id="KW-1185">Reference proteome</keyword>
<dbReference type="Gene3D" id="2.60.40.1930">
    <property type="match status" value="1"/>
</dbReference>
<feature type="compositionally biased region" description="Basic and acidic residues" evidence="2">
    <location>
        <begin position="1326"/>
        <end position="1338"/>
    </location>
</feature>
<keyword evidence="3" id="KW-0812">Transmembrane</keyword>
<feature type="transmembrane region" description="Helical" evidence="3">
    <location>
        <begin position="93"/>
        <end position="113"/>
    </location>
</feature>
<comment type="caution">
    <text evidence="4">The sequence shown here is derived from an EMBL/GenBank/DDBJ whole genome shotgun (WGS) entry which is preliminary data.</text>
</comment>
<sequence>MMTCERCEQLLLDYLYGLVESTEAEALEAHLRACASCAAARGRMEHLQKLLAAAARDRFPHVRFDPPRFQECPVPRPVSLRRAPSRPSHPARWLAWAVAAAIWLTGPLLLLTWSHHRRQLQTAQANWQESRQSLMDIEGQLRQYQQQREQQLAEARRRVASAEQLALGLLDRWLAESRKLQQAAPGPIEIHGPPRLQAGVPNHLLLVWRDTRLSAGGRLLAEIRDQNDAVLFSQPLDPERSGERQLLRIPARLWRQVTPQSELFLVLVREDERTRHRSPIQEKIRLQGPLYITFLTTDRTRYRPGETLYFRSLTLDRVHFQPPPREQFLVYALKDQHGRIVSGLTQSGTTSLVRAENGGQVVPVSGPDGQPLRGVGCGAFVLPLDLPEGEYVLEVSEQKHPAGYGPQAVLPARCTVRIERGPMEQLAKRLDFLAPTFRPGTWVEAQALAHFRGQPAAKWKVEADATVDGHSVSVELTPHGHTDEQGLVRLRFPLPPEERLPRGDVRLQVIFHTPQGPERIARAVPVAGKQVVVEFFPEGGHLVAGVPSRVYFRATTPAGLPVDISGFITDGQKTLAHVKTLRDADQPGVNRGLGQFTFTPELGRHYWLHLTEPSHLSAPLLPESWRRQASPASVALVGVAGTLSASRGFLLPAPQPSGVVMQVPQPVTQVGEPIRVRLYAVGKPQRRIVVGAYVRGALLETRTVTLANGRWEEVDLLSDPRITLGGVVRLTVYEDLSQSGADADLLPIAERLVFRHGGQRLQIQADMRKLPVKGATATSPSAAALHLSTYDEKGRPTPAILYAAVVNSADAPGPQQRLLTTHFLVAGEIQSPDGLEYADFLLSQHPKAPEVLDLVLGTQGWRRFREWPAPKTALAAPLAPAAPAAAMPPISDKIERPWYGSSPALITRLGPTPEEARERLIEQYWPRYEQAMHQWEQARQHLAELESDPRQQAILQQFHLRVLSQQAATEQASYQQEAAMQIWQAWQQARPTMLALGIFFTLLCLVAAVRRWGDPLPWGVSTAGLLFSVLAMWFLLDGDRTLQGAARPHGDPHAATSAQQVGENRLPKSAESALSTQGGQSMFRLKELGQFPHPANIPNPAAALPSVASTLPEFSNRTPGSLQNKMELPRIDAGSPARSGILGPDKDRTAMELAGLPPPKQGSFGKAPAARIPLDWAQERNEEARRRQNVGSTGGEPNLPYSVRPPRFPGQPPPSPAASTNVQAGPVSPGGSGIGAALPDRGGPAEREMTDRARKVQEQIQELSRSLAQAEALAQRLNYNRAELLQRAWELKQTKEGPEALRSEHDSVPSRLKLETVRTPSAKTRQSSEPDNKQDEANQRQNWQVLELLPPAAPPLVVREYAPALPLPDSHQSGDTLLWMPVIIVPESGQVQLPHVLGTAQGGYDLIVAGHTQDGRLGAIRTPLSQISPQPSR</sequence>
<feature type="compositionally biased region" description="Basic and acidic residues" evidence="2">
    <location>
        <begin position="1296"/>
        <end position="1316"/>
    </location>
</feature>
<dbReference type="RefSeq" id="WP_194536987.1">
    <property type="nucleotide sequence ID" value="NZ_JACEFB010000002.1"/>
</dbReference>
<evidence type="ECO:0008006" key="6">
    <source>
        <dbReference type="Google" id="ProtNLM"/>
    </source>
</evidence>
<proteinExistence type="predicted"/>
<dbReference type="InterPro" id="IPR041916">
    <property type="entry name" value="Anti_sigma_zinc_sf"/>
</dbReference>
<feature type="region of interest" description="Disordered" evidence="2">
    <location>
        <begin position="1045"/>
        <end position="1076"/>
    </location>
</feature>
<evidence type="ECO:0000256" key="3">
    <source>
        <dbReference type="SAM" id="Phobius"/>
    </source>
</evidence>
<accession>A0A7V9AB13</accession>
<name>A0A7V9AB13_9BACT</name>
<feature type="region of interest" description="Disordered" evidence="2">
    <location>
        <begin position="1131"/>
        <end position="1258"/>
    </location>
</feature>
<feature type="compositionally biased region" description="Basic and acidic residues" evidence="2">
    <location>
        <begin position="1243"/>
        <end position="1257"/>
    </location>
</feature>
<keyword evidence="3" id="KW-1133">Transmembrane helix</keyword>
<dbReference type="EMBL" id="JACEFB010000002">
    <property type="protein sequence ID" value="MBA2225573.1"/>
    <property type="molecule type" value="Genomic_DNA"/>
</dbReference>
<evidence type="ECO:0000256" key="2">
    <source>
        <dbReference type="SAM" id="MobiDB-lite"/>
    </source>
</evidence>
<feature type="region of interest" description="Disordered" evidence="2">
    <location>
        <begin position="1296"/>
        <end position="1338"/>
    </location>
</feature>
<keyword evidence="1" id="KW-0175">Coiled coil</keyword>
<dbReference type="Proteomes" id="UP000542342">
    <property type="component" value="Unassembled WGS sequence"/>
</dbReference>
<feature type="compositionally biased region" description="Pro residues" evidence="2">
    <location>
        <begin position="1206"/>
        <end position="1216"/>
    </location>
</feature>
<reference evidence="4 5" key="1">
    <citation type="submission" date="2020-07" db="EMBL/GenBank/DDBJ databases">
        <title>Thermogemmata thermophila gen. nov., sp. nov., a novel moderate thermophilic planctomycete from a Kamchatka hot spring.</title>
        <authorList>
            <person name="Elcheninov A.G."/>
            <person name="Podosokorskaya O.A."/>
            <person name="Kovaleva O.L."/>
            <person name="Novikov A."/>
            <person name="Bonch-Osmolovskaya E.A."/>
            <person name="Toshchakov S.V."/>
            <person name="Kublanov I.V."/>
        </authorList>
    </citation>
    <scope>NUCLEOTIDE SEQUENCE [LARGE SCALE GENOMIC DNA]</scope>
    <source>
        <strain evidence="4 5">2918</strain>
    </source>
</reference>
<dbReference type="Gene3D" id="1.10.10.1320">
    <property type="entry name" value="Anti-sigma factor, zinc-finger domain"/>
    <property type="match status" value="1"/>
</dbReference>
<feature type="compositionally biased region" description="Basic and acidic residues" evidence="2">
    <location>
        <begin position="1177"/>
        <end position="1186"/>
    </location>
</feature>
<gene>
    <name evidence="4" type="ORF">H0921_05280</name>
</gene>
<evidence type="ECO:0000313" key="5">
    <source>
        <dbReference type="Proteomes" id="UP000542342"/>
    </source>
</evidence>
<feature type="transmembrane region" description="Helical" evidence="3">
    <location>
        <begin position="1018"/>
        <end position="1036"/>
    </location>
</feature>
<evidence type="ECO:0000256" key="1">
    <source>
        <dbReference type="SAM" id="Coils"/>
    </source>
</evidence>
<keyword evidence="3" id="KW-0472">Membrane</keyword>
<protein>
    <recommendedName>
        <fullName evidence="6">Zinc-finger domain-containing protein</fullName>
    </recommendedName>
</protein>
<feature type="coiled-coil region" evidence="1">
    <location>
        <begin position="134"/>
        <end position="172"/>
    </location>
</feature>
<organism evidence="4 5">
    <name type="scientific">Thermogemmata fonticola</name>
    <dbReference type="NCBI Taxonomy" id="2755323"/>
    <lineage>
        <taxon>Bacteria</taxon>
        <taxon>Pseudomonadati</taxon>
        <taxon>Planctomycetota</taxon>
        <taxon>Planctomycetia</taxon>
        <taxon>Gemmatales</taxon>
        <taxon>Gemmataceae</taxon>
        <taxon>Thermogemmata</taxon>
    </lineage>
</organism>